<organism evidence="1 2">
    <name type="scientific">Meloidogyne enterolobii</name>
    <name type="common">Root-knot nematode worm</name>
    <name type="synonym">Meloidogyne mayaguensis</name>
    <dbReference type="NCBI Taxonomy" id="390850"/>
    <lineage>
        <taxon>Eukaryota</taxon>
        <taxon>Metazoa</taxon>
        <taxon>Ecdysozoa</taxon>
        <taxon>Nematoda</taxon>
        <taxon>Chromadorea</taxon>
        <taxon>Rhabditida</taxon>
        <taxon>Tylenchina</taxon>
        <taxon>Tylenchomorpha</taxon>
        <taxon>Tylenchoidea</taxon>
        <taxon>Meloidogynidae</taxon>
        <taxon>Meloidogyninae</taxon>
        <taxon>Meloidogyne</taxon>
    </lineage>
</organism>
<proteinExistence type="predicted"/>
<protein>
    <submittedName>
        <fullName evidence="1">Uncharacterized protein</fullName>
    </submittedName>
</protein>
<sequence length="388" mass="45331">MAQIPRLSDDVLYIISEKLLFKKFRRQVDLRITNSYTLFMYHSARNIRSFFSHFSKMKRLRFLTWNNDCFICFYKEETPNFTISCPYLVSKNMFSGLLEARLLRISSIQASNILGKLSKIDFSVTNKNIWKYLLNLEEGLSDSSISSSLNISKIIVNEKAEIIKKHLITLLSMNIETMEIICSDIKNIMFYCDPKTFELVLLERPSISMNCTKKIKTKCTIELKSITNFVNNLMNYIQFLLLCCPNLDSIEFLFNFDSDFICSQSRSYQLISLEEFVTNLELFFTSIIDSLKILEIGGKDLKITVEFCSTFFDFIFDFIPTNNKLFSLGKHIEKNLLVDTTNVNYLNKSSEYYAREIEIVDSVGRQHKCLFKIFSLMCTFSFLLIFSE</sequence>
<evidence type="ECO:0000313" key="1">
    <source>
        <dbReference type="EMBL" id="CAD2181491.1"/>
    </source>
</evidence>
<dbReference type="AlphaFoldDB" id="A0A6V7W598"/>
<gene>
    <name evidence="1" type="ORF">MENT_LOCUS33640</name>
</gene>
<accession>A0A6V7W598</accession>
<dbReference type="EMBL" id="CAJEWN010000401">
    <property type="protein sequence ID" value="CAD2181491.1"/>
    <property type="molecule type" value="Genomic_DNA"/>
</dbReference>
<evidence type="ECO:0000313" key="2">
    <source>
        <dbReference type="Proteomes" id="UP000580250"/>
    </source>
</evidence>
<comment type="caution">
    <text evidence="1">The sequence shown here is derived from an EMBL/GenBank/DDBJ whole genome shotgun (WGS) entry which is preliminary data.</text>
</comment>
<name>A0A6V7W598_MELEN</name>
<reference evidence="1 2" key="1">
    <citation type="submission" date="2020-08" db="EMBL/GenBank/DDBJ databases">
        <authorList>
            <person name="Koutsovoulos G."/>
            <person name="Danchin GJ E."/>
        </authorList>
    </citation>
    <scope>NUCLEOTIDE SEQUENCE [LARGE SCALE GENOMIC DNA]</scope>
</reference>
<dbReference type="Proteomes" id="UP000580250">
    <property type="component" value="Unassembled WGS sequence"/>
</dbReference>